<dbReference type="Gene3D" id="2.30.29.30">
    <property type="entry name" value="Pleckstrin-homology domain (PH domain)/Phosphotyrosine-binding domain (PTB)"/>
    <property type="match status" value="1"/>
</dbReference>
<feature type="compositionally biased region" description="Low complexity" evidence="1">
    <location>
        <begin position="34"/>
        <end position="44"/>
    </location>
</feature>
<reference evidence="3 4" key="1">
    <citation type="submission" date="2021-07" db="EMBL/GenBank/DDBJ databases">
        <authorList>
            <person name="Palmer J.M."/>
        </authorList>
    </citation>
    <scope>NUCLEOTIDE SEQUENCE [LARGE SCALE GENOMIC DNA]</scope>
    <source>
        <strain evidence="3 4">AT_MEX2019</strain>
        <tissue evidence="3">Muscle</tissue>
    </source>
</reference>
<dbReference type="EMBL" id="JAHUTI010010394">
    <property type="protein sequence ID" value="MED6235374.1"/>
    <property type="molecule type" value="Genomic_DNA"/>
</dbReference>
<accession>A0ABU7ACT8</accession>
<feature type="region of interest" description="Disordered" evidence="1">
    <location>
        <begin position="1"/>
        <end position="56"/>
    </location>
</feature>
<evidence type="ECO:0000313" key="3">
    <source>
        <dbReference type="EMBL" id="MED6235374.1"/>
    </source>
</evidence>
<dbReference type="Proteomes" id="UP001345963">
    <property type="component" value="Unassembled WGS sequence"/>
</dbReference>
<dbReference type="PROSITE" id="PS50003">
    <property type="entry name" value="PH_DOMAIN"/>
    <property type="match status" value="1"/>
</dbReference>
<feature type="domain" description="PH" evidence="2">
    <location>
        <begin position="64"/>
        <end position="125"/>
    </location>
</feature>
<dbReference type="PANTHER" id="PTHR12752:SF4">
    <property type="entry name" value="PLECKSTRIN HOMOLOGY DOMAIN-CONTAINING FAMILY A MEMBER 7"/>
    <property type="match status" value="1"/>
</dbReference>
<name>A0ABU7ACT8_9TELE</name>
<evidence type="ECO:0000256" key="1">
    <source>
        <dbReference type="SAM" id="MobiDB-lite"/>
    </source>
</evidence>
<organism evidence="3 4">
    <name type="scientific">Ataeniobius toweri</name>
    <dbReference type="NCBI Taxonomy" id="208326"/>
    <lineage>
        <taxon>Eukaryota</taxon>
        <taxon>Metazoa</taxon>
        <taxon>Chordata</taxon>
        <taxon>Craniata</taxon>
        <taxon>Vertebrata</taxon>
        <taxon>Euteleostomi</taxon>
        <taxon>Actinopterygii</taxon>
        <taxon>Neopterygii</taxon>
        <taxon>Teleostei</taxon>
        <taxon>Neoteleostei</taxon>
        <taxon>Acanthomorphata</taxon>
        <taxon>Ovalentaria</taxon>
        <taxon>Atherinomorphae</taxon>
        <taxon>Cyprinodontiformes</taxon>
        <taxon>Goodeidae</taxon>
        <taxon>Ataeniobius</taxon>
    </lineage>
</organism>
<protein>
    <submittedName>
        <fullName evidence="3">Pleckstrin y domain-containing A member 7</fullName>
    </submittedName>
</protein>
<evidence type="ECO:0000313" key="4">
    <source>
        <dbReference type="Proteomes" id="UP001345963"/>
    </source>
</evidence>
<dbReference type="InterPro" id="IPR011993">
    <property type="entry name" value="PH-like_dom_sf"/>
</dbReference>
<feature type="compositionally biased region" description="Polar residues" evidence="1">
    <location>
        <begin position="11"/>
        <end position="33"/>
    </location>
</feature>
<dbReference type="SUPFAM" id="SSF50729">
    <property type="entry name" value="PH domain-like"/>
    <property type="match status" value="1"/>
</dbReference>
<dbReference type="InterPro" id="IPR001849">
    <property type="entry name" value="PH_domain"/>
</dbReference>
<dbReference type="PANTHER" id="PTHR12752">
    <property type="entry name" value="PHOSPHOINOSITOL 3-PHOSPHATE-BINDING PROTEIN"/>
    <property type="match status" value="1"/>
</dbReference>
<sequence>SQGPRMMSRYTGEQLSSTTVSEASTAITSSTVDSTSASKASRSSGKIHSFGKREQSIKRNPNVPVVVRGWLYKQDSSGMRLWKRKWFVLADFCLFYYKGIPSPICIFLTAPLGSRSSCLLASAAG</sequence>
<proteinExistence type="predicted"/>
<comment type="caution">
    <text evidence="3">The sequence shown here is derived from an EMBL/GenBank/DDBJ whole genome shotgun (WGS) entry which is preliminary data.</text>
</comment>
<feature type="non-terminal residue" evidence="3">
    <location>
        <position position="1"/>
    </location>
</feature>
<evidence type="ECO:0000259" key="2">
    <source>
        <dbReference type="PROSITE" id="PS50003"/>
    </source>
</evidence>
<gene>
    <name evidence="3" type="primary">PLEKHA7_2</name>
    <name evidence="3" type="ORF">ATANTOWER_024576</name>
</gene>
<keyword evidence="4" id="KW-1185">Reference proteome</keyword>